<dbReference type="PANTHER" id="PTHR23513">
    <property type="entry name" value="INTEGRAL MEMBRANE EFFLUX PROTEIN-RELATED"/>
    <property type="match status" value="1"/>
</dbReference>
<dbReference type="SUPFAM" id="SSF103473">
    <property type="entry name" value="MFS general substrate transporter"/>
    <property type="match status" value="1"/>
</dbReference>
<evidence type="ECO:0000313" key="8">
    <source>
        <dbReference type="Proteomes" id="UP001213566"/>
    </source>
</evidence>
<keyword evidence="5 6" id="KW-0472">Membrane</keyword>
<dbReference type="Gene3D" id="1.20.1250.20">
    <property type="entry name" value="MFS general substrate transporter like domains"/>
    <property type="match status" value="1"/>
</dbReference>
<proteinExistence type="predicted"/>
<feature type="transmembrane region" description="Helical" evidence="6">
    <location>
        <begin position="12"/>
        <end position="34"/>
    </location>
</feature>
<dbReference type="GO" id="GO:0022857">
    <property type="term" value="F:transmembrane transporter activity"/>
    <property type="evidence" value="ECO:0007669"/>
    <property type="project" value="InterPro"/>
</dbReference>
<dbReference type="GO" id="GO:0005886">
    <property type="term" value="C:plasma membrane"/>
    <property type="evidence" value="ECO:0007669"/>
    <property type="project" value="UniProtKB-SubCell"/>
</dbReference>
<dbReference type="AlphaFoldDB" id="A0AAW6Q3X9"/>
<feature type="transmembrane region" description="Helical" evidence="6">
    <location>
        <begin position="73"/>
        <end position="95"/>
    </location>
</feature>
<protein>
    <submittedName>
        <fullName evidence="7">MFS transporter</fullName>
    </submittedName>
</protein>
<evidence type="ECO:0000256" key="5">
    <source>
        <dbReference type="ARBA" id="ARBA00023136"/>
    </source>
</evidence>
<dbReference type="PANTHER" id="PTHR23513:SF11">
    <property type="entry name" value="STAPHYLOFERRIN A TRANSPORTER"/>
    <property type="match status" value="1"/>
</dbReference>
<dbReference type="InterPro" id="IPR011701">
    <property type="entry name" value="MFS"/>
</dbReference>
<reference evidence="7" key="1">
    <citation type="submission" date="2023-02" db="EMBL/GenBank/DDBJ databases">
        <title>Draft Whole-Genome Sequences of competitive exclusion Lactobacillus salivarius strains for Poultry.</title>
        <authorList>
            <person name="Ma L.M."/>
            <person name="Lopez-Guerra N."/>
            <person name="Zhang G."/>
        </authorList>
    </citation>
    <scope>NUCLEOTIDE SEQUENCE</scope>
    <source>
        <strain evidence="7">Salm-9</strain>
    </source>
</reference>
<sequence length="405" mass="44817">MRKDITQLLKASTTTLINAMGATIFVYSLSLKLLETTGSALGYGVNIFIGPIVGLICSPLIGKVIDKYSKKNIAILSECSLVIILILFAVAFPYIQKNLFIYSIIFVCLDNICARFFTISYLSSAPDIVSKDQLQRLNAIQTTGVAVANMLALPIAGFIYGILPFEYIIIIEIFAEVLTILLTIITEFKAEKKLVKAKAHNNVGGLKILFKYKKVLELVIIAMILNFSITSIEIGIPYTIIHVLKKTSVVSGNIQSLFSMGVIVGGILISAIKLKNVLAFTQRIYTLFTWLLLAFGISLYVFTKYTLIIFIIFELLLGILTAIADPPLFTYIQEEIPKDYLGRINTFIYTIVQLLTPIGVAVYSTCFSFTNYANVYLISGVIIVISISIIKYILGKRLINDSSSI</sequence>
<name>A0AAW6Q3X9_9LACO</name>
<feature type="transmembrane region" description="Helical" evidence="6">
    <location>
        <begin position="344"/>
        <end position="363"/>
    </location>
</feature>
<feature type="transmembrane region" description="Helical" evidence="6">
    <location>
        <begin position="284"/>
        <end position="302"/>
    </location>
</feature>
<accession>A0AAW6Q3X9</accession>
<feature type="transmembrane region" description="Helical" evidence="6">
    <location>
        <begin position="40"/>
        <end position="61"/>
    </location>
</feature>
<dbReference type="Proteomes" id="UP001213566">
    <property type="component" value="Unassembled WGS sequence"/>
</dbReference>
<evidence type="ECO:0000256" key="6">
    <source>
        <dbReference type="SAM" id="Phobius"/>
    </source>
</evidence>
<keyword evidence="3 6" id="KW-0812">Transmembrane</keyword>
<gene>
    <name evidence="7" type="ORF">PV940_09505</name>
</gene>
<feature type="transmembrane region" description="Helical" evidence="6">
    <location>
        <begin position="143"/>
        <end position="162"/>
    </location>
</feature>
<dbReference type="Pfam" id="PF07690">
    <property type="entry name" value="MFS_1"/>
    <property type="match status" value="1"/>
</dbReference>
<dbReference type="EMBL" id="JARKHV010000020">
    <property type="protein sequence ID" value="MDF4187244.1"/>
    <property type="molecule type" value="Genomic_DNA"/>
</dbReference>
<dbReference type="InterPro" id="IPR036259">
    <property type="entry name" value="MFS_trans_sf"/>
</dbReference>
<evidence type="ECO:0000313" key="7">
    <source>
        <dbReference type="EMBL" id="MDF4187244.1"/>
    </source>
</evidence>
<evidence type="ECO:0000256" key="2">
    <source>
        <dbReference type="ARBA" id="ARBA00022475"/>
    </source>
</evidence>
<dbReference type="CDD" id="cd06173">
    <property type="entry name" value="MFS_MefA_like"/>
    <property type="match status" value="1"/>
</dbReference>
<feature type="transmembrane region" description="Helical" evidence="6">
    <location>
        <begin position="215"/>
        <end position="241"/>
    </location>
</feature>
<feature type="transmembrane region" description="Helical" evidence="6">
    <location>
        <begin position="101"/>
        <end position="122"/>
    </location>
</feature>
<dbReference type="RefSeq" id="WP_226776940.1">
    <property type="nucleotide sequence ID" value="NZ_CP084927.1"/>
</dbReference>
<feature type="transmembrane region" description="Helical" evidence="6">
    <location>
        <begin position="308"/>
        <end position="332"/>
    </location>
</feature>
<keyword evidence="4 6" id="KW-1133">Transmembrane helix</keyword>
<comment type="caution">
    <text evidence="7">The sequence shown here is derived from an EMBL/GenBank/DDBJ whole genome shotgun (WGS) entry which is preliminary data.</text>
</comment>
<keyword evidence="2" id="KW-1003">Cell membrane</keyword>
<evidence type="ECO:0000256" key="4">
    <source>
        <dbReference type="ARBA" id="ARBA00022989"/>
    </source>
</evidence>
<feature type="transmembrane region" description="Helical" evidence="6">
    <location>
        <begin position="253"/>
        <end position="272"/>
    </location>
</feature>
<evidence type="ECO:0000256" key="1">
    <source>
        <dbReference type="ARBA" id="ARBA00004651"/>
    </source>
</evidence>
<comment type="subcellular location">
    <subcellularLocation>
        <location evidence="1">Cell membrane</location>
        <topology evidence="1">Multi-pass membrane protein</topology>
    </subcellularLocation>
</comment>
<organism evidence="7 8">
    <name type="scientific">Ligilactobacillus salivarius</name>
    <dbReference type="NCBI Taxonomy" id="1624"/>
    <lineage>
        <taxon>Bacteria</taxon>
        <taxon>Bacillati</taxon>
        <taxon>Bacillota</taxon>
        <taxon>Bacilli</taxon>
        <taxon>Lactobacillales</taxon>
        <taxon>Lactobacillaceae</taxon>
        <taxon>Ligilactobacillus</taxon>
    </lineage>
</organism>
<feature type="transmembrane region" description="Helical" evidence="6">
    <location>
        <begin position="168"/>
        <end position="188"/>
    </location>
</feature>
<evidence type="ECO:0000256" key="3">
    <source>
        <dbReference type="ARBA" id="ARBA00022692"/>
    </source>
</evidence>
<feature type="transmembrane region" description="Helical" evidence="6">
    <location>
        <begin position="375"/>
        <end position="394"/>
    </location>
</feature>